<dbReference type="InterPro" id="IPR035985">
    <property type="entry name" value="Ubiquitin-activating_enz"/>
</dbReference>
<dbReference type="PANTHER" id="PTHR43267">
    <property type="entry name" value="TRNA THREONYLCARBAMOYLADENOSINE DEHYDRATASE"/>
    <property type="match status" value="1"/>
</dbReference>
<dbReference type="GO" id="GO:0061503">
    <property type="term" value="F:tRNA threonylcarbamoyladenosine dehydratase"/>
    <property type="evidence" value="ECO:0007669"/>
    <property type="project" value="TreeGrafter"/>
</dbReference>
<sequence>MEMKNWLERTELLVKSEGIEKLKSANILVVGLGGVGSFAAEFIARSGVGKMTIVDGDSFDVTNIKPPTTCSAFHTREVKKLKVLAKSSFGHQSRIKAHRSSRIFIARTCLLNWFLASLITFWIVLTALLRN</sequence>
<dbReference type="Proteomes" id="UP000039370">
    <property type="component" value="Unassembled WGS sequence"/>
</dbReference>
<feature type="transmembrane region" description="Helical" evidence="1">
    <location>
        <begin position="104"/>
        <end position="129"/>
    </location>
</feature>
<protein>
    <recommendedName>
        <fullName evidence="2">THIF-type NAD/FAD binding fold domain-containing protein</fullName>
    </recommendedName>
</protein>
<keyword evidence="1" id="KW-1133">Transmembrane helix</keyword>
<gene>
    <name evidence="3" type="ORF">CCAN11_2320034</name>
</gene>
<feature type="domain" description="THIF-type NAD/FAD binding fold" evidence="2">
    <location>
        <begin position="13"/>
        <end position="69"/>
    </location>
</feature>
<keyword evidence="1" id="KW-0472">Membrane</keyword>
<evidence type="ECO:0000313" key="4">
    <source>
        <dbReference type="Proteomes" id="UP000039370"/>
    </source>
</evidence>
<dbReference type="InterPro" id="IPR045886">
    <property type="entry name" value="ThiF/MoeB/HesA"/>
</dbReference>
<proteinExistence type="predicted"/>
<evidence type="ECO:0000259" key="2">
    <source>
        <dbReference type="Pfam" id="PF00899"/>
    </source>
</evidence>
<dbReference type="Pfam" id="PF00899">
    <property type="entry name" value="ThiF"/>
    <property type="match status" value="1"/>
</dbReference>
<evidence type="ECO:0000256" key="1">
    <source>
        <dbReference type="SAM" id="Phobius"/>
    </source>
</evidence>
<reference evidence="4" key="1">
    <citation type="submission" date="2015-01" db="EMBL/GenBank/DDBJ databases">
        <authorList>
            <person name="MANFREDI Pablo"/>
        </authorList>
    </citation>
    <scope>NUCLEOTIDE SEQUENCE [LARGE SCALE GENOMIC DNA]</scope>
    <source>
        <strain evidence="4">Cc11</strain>
    </source>
</reference>
<dbReference type="Gene3D" id="3.40.50.720">
    <property type="entry name" value="NAD(P)-binding Rossmann-like Domain"/>
    <property type="match status" value="1"/>
</dbReference>
<dbReference type="AlphaFoldDB" id="A0A0B7II47"/>
<dbReference type="EMBL" id="CDOK01000149">
    <property type="protein sequence ID" value="CEN51565.1"/>
    <property type="molecule type" value="Genomic_DNA"/>
</dbReference>
<dbReference type="PANTHER" id="PTHR43267:SF1">
    <property type="entry name" value="TRNA THREONYLCARBAMOYLADENOSINE DEHYDRATASE"/>
    <property type="match status" value="1"/>
</dbReference>
<organism evidence="3 4">
    <name type="scientific">Capnocytophaga canimorsus</name>
    <dbReference type="NCBI Taxonomy" id="28188"/>
    <lineage>
        <taxon>Bacteria</taxon>
        <taxon>Pseudomonadati</taxon>
        <taxon>Bacteroidota</taxon>
        <taxon>Flavobacteriia</taxon>
        <taxon>Flavobacteriales</taxon>
        <taxon>Flavobacteriaceae</taxon>
        <taxon>Capnocytophaga</taxon>
    </lineage>
</organism>
<dbReference type="InterPro" id="IPR000594">
    <property type="entry name" value="ThiF_NAD_FAD-bd"/>
</dbReference>
<accession>A0A0B7II47</accession>
<evidence type="ECO:0000313" key="3">
    <source>
        <dbReference type="EMBL" id="CEN51565.1"/>
    </source>
</evidence>
<dbReference type="GO" id="GO:0008641">
    <property type="term" value="F:ubiquitin-like modifier activating enzyme activity"/>
    <property type="evidence" value="ECO:0007669"/>
    <property type="project" value="InterPro"/>
</dbReference>
<dbReference type="SUPFAM" id="SSF69572">
    <property type="entry name" value="Activating enzymes of the ubiquitin-like proteins"/>
    <property type="match status" value="1"/>
</dbReference>
<name>A0A0B7II47_9FLAO</name>
<keyword evidence="1" id="KW-0812">Transmembrane</keyword>
<dbReference type="GO" id="GO:0061504">
    <property type="term" value="P:cyclic threonylcarbamoyladenosine biosynthetic process"/>
    <property type="evidence" value="ECO:0007669"/>
    <property type="project" value="TreeGrafter"/>
</dbReference>